<gene>
    <name evidence="2" type="ORF">ANCCAN_03292</name>
</gene>
<dbReference type="AlphaFoldDB" id="A0A368H4W4"/>
<accession>A0A368H4W4</accession>
<name>A0A368H4W4_ANCCA</name>
<feature type="domain" description="F-box" evidence="1">
    <location>
        <begin position="11"/>
        <end position="59"/>
    </location>
</feature>
<dbReference type="Proteomes" id="UP000252519">
    <property type="component" value="Unassembled WGS sequence"/>
</dbReference>
<comment type="caution">
    <text evidence="2">The sequence shown here is derived from an EMBL/GenBank/DDBJ whole genome shotgun (WGS) entry which is preliminary data.</text>
</comment>
<reference evidence="2 3" key="1">
    <citation type="submission" date="2014-10" db="EMBL/GenBank/DDBJ databases">
        <title>Draft genome of the hookworm Ancylostoma caninum.</title>
        <authorList>
            <person name="Mitreva M."/>
        </authorList>
    </citation>
    <scope>NUCLEOTIDE SEQUENCE [LARGE SCALE GENOMIC DNA]</scope>
    <source>
        <strain evidence="2 3">Baltimore</strain>
    </source>
</reference>
<protein>
    <submittedName>
        <fullName evidence="2">F-box domain protein</fullName>
    </submittedName>
</protein>
<evidence type="ECO:0000313" key="2">
    <source>
        <dbReference type="EMBL" id="RCN50679.1"/>
    </source>
</evidence>
<dbReference type="InterPro" id="IPR001810">
    <property type="entry name" value="F-box_dom"/>
</dbReference>
<evidence type="ECO:0000313" key="3">
    <source>
        <dbReference type="Proteomes" id="UP000252519"/>
    </source>
</evidence>
<dbReference type="EMBL" id="JOJR01000021">
    <property type="protein sequence ID" value="RCN50679.1"/>
    <property type="molecule type" value="Genomic_DNA"/>
</dbReference>
<dbReference type="PROSITE" id="PS50181">
    <property type="entry name" value="FBOX"/>
    <property type="match status" value="1"/>
</dbReference>
<evidence type="ECO:0000259" key="1">
    <source>
        <dbReference type="PROSITE" id="PS50181"/>
    </source>
</evidence>
<dbReference type="SUPFAM" id="SSF81383">
    <property type="entry name" value="F-box domain"/>
    <property type="match status" value="1"/>
</dbReference>
<organism evidence="2 3">
    <name type="scientific">Ancylostoma caninum</name>
    <name type="common">Dog hookworm</name>
    <dbReference type="NCBI Taxonomy" id="29170"/>
    <lineage>
        <taxon>Eukaryota</taxon>
        <taxon>Metazoa</taxon>
        <taxon>Ecdysozoa</taxon>
        <taxon>Nematoda</taxon>
        <taxon>Chromadorea</taxon>
        <taxon>Rhabditida</taxon>
        <taxon>Rhabditina</taxon>
        <taxon>Rhabditomorpha</taxon>
        <taxon>Strongyloidea</taxon>
        <taxon>Ancylostomatidae</taxon>
        <taxon>Ancylostomatinae</taxon>
        <taxon>Ancylostoma</taxon>
    </lineage>
</organism>
<dbReference type="InterPro" id="IPR036047">
    <property type="entry name" value="F-box-like_dom_sf"/>
</dbReference>
<sequence length="105" mass="12178">MMPLSFRMRPQTSLDHLPDELIQMLNSFLTYEESISFTQCSRRLHRAIRRSVLGFYDKMQKNGGKPFEQIMFPSKAFLGTICPVFKACHTVHQGYCKVVCLLFSP</sequence>
<proteinExistence type="predicted"/>
<keyword evidence="3" id="KW-1185">Reference proteome</keyword>